<gene>
    <name evidence="1" type="ORF">RFULGI_LOCUS1138</name>
</gene>
<evidence type="ECO:0000313" key="2">
    <source>
        <dbReference type="Proteomes" id="UP000789396"/>
    </source>
</evidence>
<name>A0A9N8Z4C1_9GLOM</name>
<sequence length="44" mass="5276">MQRTIDESGDLLILRKEKKYKYTPAYKLTAHLSQELFAYNRIDN</sequence>
<dbReference type="Proteomes" id="UP000789396">
    <property type="component" value="Unassembled WGS sequence"/>
</dbReference>
<keyword evidence="2" id="KW-1185">Reference proteome</keyword>
<reference evidence="1" key="1">
    <citation type="submission" date="2021-06" db="EMBL/GenBank/DDBJ databases">
        <authorList>
            <person name="Kallberg Y."/>
            <person name="Tangrot J."/>
            <person name="Rosling A."/>
        </authorList>
    </citation>
    <scope>NUCLEOTIDE SEQUENCE</scope>
    <source>
        <strain evidence="1">IN212</strain>
    </source>
</reference>
<dbReference type="EMBL" id="CAJVPZ010000633">
    <property type="protein sequence ID" value="CAG8471500.1"/>
    <property type="molecule type" value="Genomic_DNA"/>
</dbReference>
<protein>
    <submittedName>
        <fullName evidence="1">20194_t:CDS:1</fullName>
    </submittedName>
</protein>
<organism evidence="1 2">
    <name type="scientific">Racocetra fulgida</name>
    <dbReference type="NCBI Taxonomy" id="60492"/>
    <lineage>
        <taxon>Eukaryota</taxon>
        <taxon>Fungi</taxon>
        <taxon>Fungi incertae sedis</taxon>
        <taxon>Mucoromycota</taxon>
        <taxon>Glomeromycotina</taxon>
        <taxon>Glomeromycetes</taxon>
        <taxon>Diversisporales</taxon>
        <taxon>Gigasporaceae</taxon>
        <taxon>Racocetra</taxon>
    </lineage>
</organism>
<dbReference type="AlphaFoldDB" id="A0A9N8Z4C1"/>
<feature type="non-terminal residue" evidence="1">
    <location>
        <position position="44"/>
    </location>
</feature>
<proteinExistence type="predicted"/>
<evidence type="ECO:0000313" key="1">
    <source>
        <dbReference type="EMBL" id="CAG8471500.1"/>
    </source>
</evidence>
<accession>A0A9N8Z4C1</accession>
<comment type="caution">
    <text evidence="1">The sequence shown here is derived from an EMBL/GenBank/DDBJ whole genome shotgun (WGS) entry which is preliminary data.</text>
</comment>